<dbReference type="AlphaFoldDB" id="A0A0A9B7S0"/>
<reference evidence="1" key="1">
    <citation type="submission" date="2014-09" db="EMBL/GenBank/DDBJ databases">
        <authorList>
            <person name="Magalhaes I.L.F."/>
            <person name="Oliveira U."/>
            <person name="Santos F.R."/>
            <person name="Vidigal T.H.D.A."/>
            <person name="Brescovit A.D."/>
            <person name="Santos A.J."/>
        </authorList>
    </citation>
    <scope>NUCLEOTIDE SEQUENCE</scope>
    <source>
        <tissue evidence="1">Shoot tissue taken approximately 20 cm above the soil surface</tissue>
    </source>
</reference>
<dbReference type="EMBL" id="GBRH01242553">
    <property type="protein sequence ID" value="JAD55342.1"/>
    <property type="molecule type" value="Transcribed_RNA"/>
</dbReference>
<accession>A0A0A9B7S0</accession>
<name>A0A0A9B7S0_ARUDO</name>
<evidence type="ECO:0000313" key="1">
    <source>
        <dbReference type="EMBL" id="JAD55342.1"/>
    </source>
</evidence>
<reference evidence="1" key="2">
    <citation type="journal article" date="2015" name="Data Brief">
        <title>Shoot transcriptome of the giant reed, Arundo donax.</title>
        <authorList>
            <person name="Barrero R.A."/>
            <person name="Guerrero F.D."/>
            <person name="Moolhuijzen P."/>
            <person name="Goolsby J.A."/>
            <person name="Tidwell J."/>
            <person name="Bellgard S.E."/>
            <person name="Bellgard M.I."/>
        </authorList>
    </citation>
    <scope>NUCLEOTIDE SEQUENCE</scope>
    <source>
        <tissue evidence="1">Shoot tissue taken approximately 20 cm above the soil surface</tissue>
    </source>
</reference>
<sequence length="21" mass="2444">MVLLFVLKQDLQDHFKGLISV</sequence>
<organism evidence="1">
    <name type="scientific">Arundo donax</name>
    <name type="common">Giant reed</name>
    <name type="synonym">Donax arundinaceus</name>
    <dbReference type="NCBI Taxonomy" id="35708"/>
    <lineage>
        <taxon>Eukaryota</taxon>
        <taxon>Viridiplantae</taxon>
        <taxon>Streptophyta</taxon>
        <taxon>Embryophyta</taxon>
        <taxon>Tracheophyta</taxon>
        <taxon>Spermatophyta</taxon>
        <taxon>Magnoliopsida</taxon>
        <taxon>Liliopsida</taxon>
        <taxon>Poales</taxon>
        <taxon>Poaceae</taxon>
        <taxon>PACMAD clade</taxon>
        <taxon>Arundinoideae</taxon>
        <taxon>Arundineae</taxon>
        <taxon>Arundo</taxon>
    </lineage>
</organism>
<proteinExistence type="predicted"/>
<protein>
    <submittedName>
        <fullName evidence="1">Uncharacterized protein</fullName>
    </submittedName>
</protein>